<evidence type="ECO:0000313" key="2">
    <source>
        <dbReference type="EMBL" id="CAB5225959.1"/>
    </source>
</evidence>
<organism evidence="1">
    <name type="scientific">uncultured Caudovirales phage</name>
    <dbReference type="NCBI Taxonomy" id="2100421"/>
    <lineage>
        <taxon>Viruses</taxon>
        <taxon>Duplodnaviria</taxon>
        <taxon>Heunggongvirae</taxon>
        <taxon>Uroviricota</taxon>
        <taxon>Caudoviricetes</taxon>
        <taxon>Peduoviridae</taxon>
        <taxon>Maltschvirus</taxon>
        <taxon>Maltschvirus maltsch</taxon>
    </lineage>
</organism>
<sequence length="58" mass="6593">MVNKEQVDRIVNAIEGIGCVNDIDTDHNFDLLISWMVSINSNLEDISNTFKKIEAKIK</sequence>
<accession>A0A6J5N1Y3</accession>
<evidence type="ECO:0000313" key="1">
    <source>
        <dbReference type="EMBL" id="CAB4153625.1"/>
    </source>
</evidence>
<gene>
    <name evidence="1" type="ORF">UFOVP640_12</name>
    <name evidence="2" type="ORF">UFOVP759_16</name>
</gene>
<protein>
    <submittedName>
        <fullName evidence="1">Uncharacterized protein</fullName>
    </submittedName>
</protein>
<name>A0A6J5N1Y3_9CAUD</name>
<reference evidence="1" key="1">
    <citation type="submission" date="2020-04" db="EMBL/GenBank/DDBJ databases">
        <authorList>
            <person name="Chiriac C."/>
            <person name="Salcher M."/>
            <person name="Ghai R."/>
            <person name="Kavagutti S V."/>
        </authorList>
    </citation>
    <scope>NUCLEOTIDE SEQUENCE</scope>
</reference>
<dbReference type="EMBL" id="LR796599">
    <property type="protein sequence ID" value="CAB4153625.1"/>
    <property type="molecule type" value="Genomic_DNA"/>
</dbReference>
<proteinExistence type="predicted"/>
<dbReference type="EMBL" id="LR798359">
    <property type="protein sequence ID" value="CAB5225959.1"/>
    <property type="molecule type" value="Genomic_DNA"/>
</dbReference>